<dbReference type="EMBL" id="JBHLWO010000001">
    <property type="protein sequence ID" value="MFC0318273.1"/>
    <property type="molecule type" value="Genomic_DNA"/>
</dbReference>
<gene>
    <name evidence="1" type="ORF">ACFFI0_08125</name>
</gene>
<organism evidence="1 2">
    <name type="scientific">Olivibacter oleidegradans</name>
    <dbReference type="NCBI Taxonomy" id="760123"/>
    <lineage>
        <taxon>Bacteria</taxon>
        <taxon>Pseudomonadati</taxon>
        <taxon>Bacteroidota</taxon>
        <taxon>Sphingobacteriia</taxon>
        <taxon>Sphingobacteriales</taxon>
        <taxon>Sphingobacteriaceae</taxon>
        <taxon>Olivibacter</taxon>
    </lineage>
</organism>
<accession>A0ABV6HHA0</accession>
<comment type="caution">
    <text evidence="1">The sequence shown here is derived from an EMBL/GenBank/DDBJ whole genome shotgun (WGS) entry which is preliminary data.</text>
</comment>
<sequence>MSCLANSTGRTQNITVDGVEADIRLLCVKTGVSKGGEHLENASLRGRMTKQSAVLHRCHRLPGQQGGNDNDDELYTPPFLIMIT</sequence>
<keyword evidence="2" id="KW-1185">Reference proteome</keyword>
<protein>
    <submittedName>
        <fullName evidence="1">Uncharacterized protein</fullName>
    </submittedName>
</protein>
<dbReference type="Proteomes" id="UP001589774">
    <property type="component" value="Unassembled WGS sequence"/>
</dbReference>
<dbReference type="RefSeq" id="WP_130856327.1">
    <property type="nucleotide sequence ID" value="NZ_JBHLWO010000001.1"/>
</dbReference>
<proteinExistence type="predicted"/>
<name>A0ABV6HHA0_9SPHI</name>
<reference evidence="1 2" key="1">
    <citation type="submission" date="2024-09" db="EMBL/GenBank/DDBJ databases">
        <authorList>
            <person name="Sun Q."/>
            <person name="Mori K."/>
        </authorList>
    </citation>
    <scope>NUCLEOTIDE SEQUENCE [LARGE SCALE GENOMIC DNA]</scope>
    <source>
        <strain evidence="1 2">CCM 7765</strain>
    </source>
</reference>
<evidence type="ECO:0000313" key="1">
    <source>
        <dbReference type="EMBL" id="MFC0318273.1"/>
    </source>
</evidence>
<evidence type="ECO:0000313" key="2">
    <source>
        <dbReference type="Proteomes" id="UP001589774"/>
    </source>
</evidence>